<reference evidence="2" key="1">
    <citation type="submission" date="2022-11" db="EMBL/GenBank/DDBJ databases">
        <authorList>
            <person name="Petersen C."/>
        </authorList>
    </citation>
    <scope>NUCLEOTIDE SEQUENCE</scope>
    <source>
        <strain evidence="2">IBT 34128</strain>
    </source>
</reference>
<name>A0A9W9KDX8_9EURO</name>
<dbReference type="InterPro" id="IPR002937">
    <property type="entry name" value="Amino_oxidase"/>
</dbReference>
<dbReference type="PANTHER" id="PTHR10742">
    <property type="entry name" value="FLAVIN MONOAMINE OXIDASE"/>
    <property type="match status" value="1"/>
</dbReference>
<keyword evidence="3" id="KW-1185">Reference proteome</keyword>
<evidence type="ECO:0000313" key="2">
    <source>
        <dbReference type="EMBL" id="KAJ5102316.1"/>
    </source>
</evidence>
<dbReference type="GO" id="GO:0009063">
    <property type="term" value="P:amino acid catabolic process"/>
    <property type="evidence" value="ECO:0007669"/>
    <property type="project" value="TreeGrafter"/>
</dbReference>
<dbReference type="AlphaFoldDB" id="A0A9W9KDX8"/>
<dbReference type="Gene3D" id="3.90.660.10">
    <property type="match status" value="1"/>
</dbReference>
<gene>
    <name evidence="2" type="ORF">NUU61_004538</name>
</gene>
<reference evidence="2" key="2">
    <citation type="journal article" date="2023" name="IMA Fungus">
        <title>Comparative genomic study of the Penicillium genus elucidates a diverse pangenome and 15 lateral gene transfer events.</title>
        <authorList>
            <person name="Petersen C."/>
            <person name="Sorensen T."/>
            <person name="Nielsen M.R."/>
            <person name="Sondergaard T.E."/>
            <person name="Sorensen J.L."/>
            <person name="Fitzpatrick D.A."/>
            <person name="Frisvad J.C."/>
            <person name="Nielsen K.L."/>
        </authorList>
    </citation>
    <scope>NUCLEOTIDE SEQUENCE</scope>
    <source>
        <strain evidence="2">IBT 34128</strain>
    </source>
</reference>
<evidence type="ECO:0000259" key="1">
    <source>
        <dbReference type="Pfam" id="PF01593"/>
    </source>
</evidence>
<dbReference type="Proteomes" id="UP001141434">
    <property type="component" value="Unassembled WGS sequence"/>
</dbReference>
<dbReference type="RefSeq" id="XP_056513147.1">
    <property type="nucleotide sequence ID" value="XM_056655120.1"/>
</dbReference>
<dbReference type="EMBL" id="JAPMSZ010000005">
    <property type="protein sequence ID" value="KAJ5102316.1"/>
    <property type="molecule type" value="Genomic_DNA"/>
</dbReference>
<dbReference type="PANTHER" id="PTHR10742:SF342">
    <property type="entry name" value="AMINE OXIDASE"/>
    <property type="match status" value="1"/>
</dbReference>
<dbReference type="Gene3D" id="1.10.10.1620">
    <property type="match status" value="1"/>
</dbReference>
<comment type="caution">
    <text evidence="2">The sequence shown here is derived from an EMBL/GenBank/DDBJ whole genome shotgun (WGS) entry which is preliminary data.</text>
</comment>
<dbReference type="Pfam" id="PF01593">
    <property type="entry name" value="Amino_oxidase"/>
    <property type="match status" value="1"/>
</dbReference>
<dbReference type="SUPFAM" id="SSF51905">
    <property type="entry name" value="FAD/NAD(P)-binding domain"/>
    <property type="match status" value="1"/>
</dbReference>
<accession>A0A9W9KDX8</accession>
<organism evidence="2 3">
    <name type="scientific">Penicillium alfredii</name>
    <dbReference type="NCBI Taxonomy" id="1506179"/>
    <lineage>
        <taxon>Eukaryota</taxon>
        <taxon>Fungi</taxon>
        <taxon>Dikarya</taxon>
        <taxon>Ascomycota</taxon>
        <taxon>Pezizomycotina</taxon>
        <taxon>Eurotiomycetes</taxon>
        <taxon>Eurotiomycetidae</taxon>
        <taxon>Eurotiales</taxon>
        <taxon>Aspergillaceae</taxon>
        <taxon>Penicillium</taxon>
    </lineage>
</organism>
<proteinExistence type="predicted"/>
<dbReference type="InterPro" id="IPR036188">
    <property type="entry name" value="FAD/NAD-bd_sf"/>
</dbReference>
<dbReference type="GO" id="GO:0001716">
    <property type="term" value="F:L-amino-acid oxidase activity"/>
    <property type="evidence" value="ECO:0007669"/>
    <property type="project" value="TreeGrafter"/>
</dbReference>
<dbReference type="OrthoDB" id="7777654at2759"/>
<dbReference type="SUPFAM" id="SSF54373">
    <property type="entry name" value="FAD-linked reductases, C-terminal domain"/>
    <property type="match status" value="1"/>
</dbReference>
<evidence type="ECO:0000313" key="3">
    <source>
        <dbReference type="Proteomes" id="UP001141434"/>
    </source>
</evidence>
<dbReference type="GeneID" id="81394288"/>
<dbReference type="InterPro" id="IPR050281">
    <property type="entry name" value="Flavin_monoamine_oxidase"/>
</dbReference>
<protein>
    <recommendedName>
        <fullName evidence="1">Amine oxidase domain-containing protein</fullName>
    </recommendedName>
</protein>
<feature type="domain" description="Amine oxidase" evidence="1">
    <location>
        <begin position="137"/>
        <end position="560"/>
    </location>
</feature>
<dbReference type="Gene3D" id="3.50.50.60">
    <property type="entry name" value="FAD/NAD(P)-binding domain"/>
    <property type="match status" value="1"/>
</dbReference>
<sequence length="608" mass="67684">MPGVLRSSIDVDDGPGSPAVDIKTRDASESKFKNGAHAIAQPARRVHPTKFVKQEISFRDLWARHIVQRGILSEIKGKGLQLGGIDWHLPGNTPTSSRYPTLPYLPRPSHTLRSMCRDRANGNGTAPIRLCIIGAGISGLYLAMLLEELGLPEVTYEILESSDRVGGRVFTHRFGPGASDYYDIGAMRFPKSCCVNRTIIEGAERILERAFEPFISRLVTDFYDGLEYLMKFDHLSTGEYLRREFQSTSEILTIAHSIGSASGNFNQSFTEAILDAVDFSYPTGPGGSIEWYSVAGGTSEVIKSMESRISPQPVLGARVKSISYAKHTTYPMAVQVDGESSPREYSAVFNTASLACMRRMDLTRAKLRPDQRAAVQSVHYDASTKVAVRFRTPWWRIFCKINGGQASTDLPIRTCVYPNLTSADTEPAVLLCSYTWAQDAQQMASLVNQDSKQSRAELEQLLVHNLALLHQEYPDDSGTPFGYDRMRSIIQQEYDCHHGYDWYNNPGTSGAFAFFGPGEFHNFYPALVRPASDGHLFLVGEACSANHAWVSGALKSAYRALNQLLHKLTLHGQVPPDTLQRLRDRWGELEEISPEVLEWQALLAEHLD</sequence>